<dbReference type="Proteomes" id="UP000196531">
    <property type="component" value="Unassembled WGS sequence"/>
</dbReference>
<dbReference type="PANTHER" id="PTHR45228">
    <property type="entry name" value="CYCLIC DI-GMP PHOSPHODIESTERASE TM_0186-RELATED"/>
    <property type="match status" value="1"/>
</dbReference>
<evidence type="ECO:0000313" key="3">
    <source>
        <dbReference type="EMBL" id="OUR99972.1"/>
    </source>
</evidence>
<dbReference type="Pfam" id="PF00072">
    <property type="entry name" value="Response_reg"/>
    <property type="match status" value="1"/>
</dbReference>
<protein>
    <recommendedName>
        <fullName evidence="2">Response regulatory domain-containing protein</fullName>
    </recommendedName>
</protein>
<dbReference type="InterPro" id="IPR001789">
    <property type="entry name" value="Sig_transdc_resp-reg_receiver"/>
</dbReference>
<keyword evidence="1" id="KW-0597">Phosphoprotein</keyword>
<feature type="modified residue" description="4-aspartylphosphate" evidence="1">
    <location>
        <position position="54"/>
    </location>
</feature>
<comment type="caution">
    <text evidence="3">The sequence shown here is derived from an EMBL/GenBank/DDBJ whole genome shotgun (WGS) entry which is preliminary data.</text>
</comment>
<dbReference type="PROSITE" id="PS50110">
    <property type="entry name" value="RESPONSE_REGULATORY"/>
    <property type="match status" value="1"/>
</dbReference>
<name>A0A1Y5FCP8_9BACT</name>
<dbReference type="SMART" id="SM00448">
    <property type="entry name" value="REC"/>
    <property type="match status" value="1"/>
</dbReference>
<feature type="domain" description="Response regulatory" evidence="2">
    <location>
        <begin position="3"/>
        <end position="122"/>
    </location>
</feature>
<dbReference type="SUPFAM" id="SSF52172">
    <property type="entry name" value="CheY-like"/>
    <property type="match status" value="1"/>
</dbReference>
<dbReference type="InterPro" id="IPR003607">
    <property type="entry name" value="HD/PDEase_dom"/>
</dbReference>
<evidence type="ECO:0000259" key="2">
    <source>
        <dbReference type="PROSITE" id="PS50110"/>
    </source>
</evidence>
<gene>
    <name evidence="3" type="ORF">A9Q84_02770</name>
</gene>
<dbReference type="SUPFAM" id="SSF109604">
    <property type="entry name" value="HD-domain/PDEase-like"/>
    <property type="match status" value="1"/>
</dbReference>
<reference evidence="4" key="1">
    <citation type="journal article" date="2017" name="Proc. Natl. Acad. Sci. U.S.A.">
        <title>Simulation of Deepwater Horizon oil plume reveals substrate specialization within a complex community of hydrocarbon-degraders.</title>
        <authorList>
            <person name="Hu P."/>
            <person name="Dubinsky E.A."/>
            <person name="Probst A.J."/>
            <person name="Wang J."/>
            <person name="Sieber C.M.K."/>
            <person name="Tom L.M."/>
            <person name="Gardinali P."/>
            <person name="Banfield J.F."/>
            <person name="Atlas R.M."/>
            <person name="Andersen G.L."/>
        </authorList>
    </citation>
    <scope>NUCLEOTIDE SEQUENCE [LARGE SCALE GENOMIC DNA]</scope>
</reference>
<dbReference type="CDD" id="cd00077">
    <property type="entry name" value="HDc"/>
    <property type="match status" value="1"/>
</dbReference>
<evidence type="ECO:0000313" key="4">
    <source>
        <dbReference type="Proteomes" id="UP000196531"/>
    </source>
</evidence>
<sequence>MKKVLIVDDEPDILDILEILFESEFDNEIIRATSGNEAIKLLESDEAIEVIVSDFNMPNGTGGDLLKYNVENKNLPFVMCTSEFYEDFDESILEWLNCNLLNSYVQKPVDEELLIESVKQGLGEEIDKPSTNIDSFDYKRVKIDFLIKFLNENTNIFLKVGSGKFIKIIHEGDLTEKSQLEKYIQKGEVFAYLEEKDFQPFMNNLLNKMSRDIDATGSFSEIITVGALGYEVVHNSLHHLGINEEQKNYVNKFVVNSVKQLSRNPEMNGLLNKFYKNKGYQVGHTLLTVHIAYLICKNTSYSNVQHVEKLTFAAFLHDLFIEKGELSEIIDKDGKDFHDLSMDDKQIVSDHMLEACKFVDEMKIISSDVKNIILEHHEKGNGSGFPRSLAAIRISPLSCIFILALRTAHFMYFHDYPTEKHLLVEDLEANFSSGNFKTPFNALLKVIEEH</sequence>
<dbReference type="GO" id="GO:0000160">
    <property type="term" value="P:phosphorelay signal transduction system"/>
    <property type="evidence" value="ECO:0007669"/>
    <property type="project" value="InterPro"/>
</dbReference>
<dbReference type="AlphaFoldDB" id="A0A1Y5FCP8"/>
<evidence type="ECO:0000256" key="1">
    <source>
        <dbReference type="PROSITE-ProRule" id="PRU00169"/>
    </source>
</evidence>
<dbReference type="Pfam" id="PF13487">
    <property type="entry name" value="HD_5"/>
    <property type="match status" value="1"/>
</dbReference>
<dbReference type="InterPro" id="IPR052020">
    <property type="entry name" value="Cyclic_di-GMP/3'3'-cGAMP_PDE"/>
</dbReference>
<proteinExistence type="predicted"/>
<organism evidence="3 4">
    <name type="scientific">Halobacteriovorax marinus</name>
    <dbReference type="NCBI Taxonomy" id="97084"/>
    <lineage>
        <taxon>Bacteria</taxon>
        <taxon>Pseudomonadati</taxon>
        <taxon>Bdellovibrionota</taxon>
        <taxon>Bacteriovoracia</taxon>
        <taxon>Bacteriovoracales</taxon>
        <taxon>Halobacteriovoraceae</taxon>
        <taxon>Halobacteriovorax</taxon>
    </lineage>
</organism>
<accession>A0A1Y5FCP8</accession>
<dbReference type="PANTHER" id="PTHR45228:SF4">
    <property type="entry name" value="LIPOPROTEIN"/>
    <property type="match status" value="1"/>
</dbReference>
<dbReference type="EMBL" id="MAAO01000002">
    <property type="protein sequence ID" value="OUR99972.1"/>
    <property type="molecule type" value="Genomic_DNA"/>
</dbReference>
<dbReference type="Gene3D" id="3.40.50.2300">
    <property type="match status" value="1"/>
</dbReference>
<dbReference type="Gene3D" id="1.10.3210.10">
    <property type="entry name" value="Hypothetical protein af1432"/>
    <property type="match status" value="1"/>
</dbReference>
<dbReference type="InterPro" id="IPR011006">
    <property type="entry name" value="CheY-like_superfamily"/>
</dbReference>